<dbReference type="PANTHER" id="PTHR42924">
    <property type="entry name" value="EXONUCLEASE"/>
    <property type="match status" value="1"/>
</dbReference>
<evidence type="ECO:0000313" key="2">
    <source>
        <dbReference type="EMBL" id="MCM1988861.1"/>
    </source>
</evidence>
<dbReference type="InterPro" id="IPR016195">
    <property type="entry name" value="Pol/histidinol_Pase-like"/>
</dbReference>
<proteinExistence type="predicted"/>
<dbReference type="AlphaFoldDB" id="A0A9J6NZ24"/>
<dbReference type="CDD" id="cd07438">
    <property type="entry name" value="PHP_HisPPase_AMP"/>
    <property type="match status" value="1"/>
</dbReference>
<dbReference type="GO" id="GO:0035312">
    <property type="term" value="F:5'-3' DNA exonuclease activity"/>
    <property type="evidence" value="ECO:0007669"/>
    <property type="project" value="TreeGrafter"/>
</dbReference>
<evidence type="ECO:0000259" key="1">
    <source>
        <dbReference type="SMART" id="SM00481"/>
    </source>
</evidence>
<sequence>MLCDLHIHTYYSDGILTPSDIINEAKDKGIGLISVTDHNTTESYPEITELCRRNNIDIIQGVEIDCMLENKRVHVLAYGFDLENEDLQDLLKITKRETDENTKSTIYNMAKDYNIDLDDFEEFCSKPQEYSHFVIEYLLKKGIIKTMQELIPIYKKYGEDVSSVKLEDISTVIKVVRDAGGKAILAHPQDVYKEETLEYLKKAKDLGIDGVECYCPCKNQHLTPEIVDFAKENDMLITGGCDAHGGILSIVDGVELSIGVVEINLDDLNLGSMAKSI</sequence>
<dbReference type="SMART" id="SM00481">
    <property type="entry name" value="POLIIIAc"/>
    <property type="match status" value="1"/>
</dbReference>
<reference evidence="2" key="2">
    <citation type="submission" date="2021-04" db="EMBL/GenBank/DDBJ databases">
        <authorList>
            <person name="Dong X."/>
        </authorList>
    </citation>
    <scope>NUCLEOTIDE SEQUENCE</scope>
    <source>
        <strain evidence="2">ZWT</strain>
    </source>
</reference>
<dbReference type="GO" id="GO:0004534">
    <property type="term" value="F:5'-3' RNA exonuclease activity"/>
    <property type="evidence" value="ECO:0007669"/>
    <property type="project" value="TreeGrafter"/>
</dbReference>
<dbReference type="InterPro" id="IPR003141">
    <property type="entry name" value="Pol/His_phosphatase_N"/>
</dbReference>
<name>A0A9J6NZ24_9CLOT</name>
<dbReference type="EMBL" id="JAGSOJ010000001">
    <property type="protein sequence ID" value="MCM1988861.1"/>
    <property type="molecule type" value="Genomic_DNA"/>
</dbReference>
<evidence type="ECO:0000313" key="3">
    <source>
        <dbReference type="Proteomes" id="UP001056429"/>
    </source>
</evidence>
<dbReference type="RefSeq" id="WP_250857728.1">
    <property type="nucleotide sequence ID" value="NZ_JAGSOJ010000001.1"/>
</dbReference>
<dbReference type="SUPFAM" id="SSF89550">
    <property type="entry name" value="PHP domain-like"/>
    <property type="match status" value="1"/>
</dbReference>
<comment type="caution">
    <text evidence="2">The sequence shown here is derived from an EMBL/GenBank/DDBJ whole genome shotgun (WGS) entry which is preliminary data.</text>
</comment>
<dbReference type="InterPro" id="IPR004013">
    <property type="entry name" value="PHP_dom"/>
</dbReference>
<reference evidence="2" key="1">
    <citation type="journal article" date="2021" name="mSystems">
        <title>Bacteria and Archaea Synergistically Convert Glycine Betaine to Biogenic Methane in the Formosa Cold Seep of the South China Sea.</title>
        <authorList>
            <person name="Li L."/>
            <person name="Zhang W."/>
            <person name="Zhang S."/>
            <person name="Song L."/>
            <person name="Sun Q."/>
            <person name="Zhang H."/>
            <person name="Xiang H."/>
            <person name="Dong X."/>
        </authorList>
    </citation>
    <scope>NUCLEOTIDE SEQUENCE</scope>
    <source>
        <strain evidence="2">ZWT</strain>
    </source>
</reference>
<dbReference type="Proteomes" id="UP001056429">
    <property type="component" value="Unassembled WGS sequence"/>
</dbReference>
<dbReference type="Gene3D" id="1.10.150.650">
    <property type="match status" value="1"/>
</dbReference>
<keyword evidence="3" id="KW-1185">Reference proteome</keyword>
<dbReference type="PANTHER" id="PTHR42924:SF3">
    <property type="entry name" value="POLYMERASE_HISTIDINOL PHOSPHATASE N-TERMINAL DOMAIN-CONTAINING PROTEIN"/>
    <property type="match status" value="1"/>
</dbReference>
<gene>
    <name evidence="2" type="ORF">KDK92_03840</name>
</gene>
<feature type="domain" description="Polymerase/histidinol phosphatase N-terminal" evidence="1">
    <location>
        <begin position="3"/>
        <end position="68"/>
    </location>
</feature>
<accession>A0A9J6NZ24</accession>
<protein>
    <submittedName>
        <fullName evidence="2">PHP domain-containing protein</fullName>
    </submittedName>
</protein>
<organism evidence="2 3">
    <name type="scientific">Oceanirhabdus seepicola</name>
    <dbReference type="NCBI Taxonomy" id="2828781"/>
    <lineage>
        <taxon>Bacteria</taxon>
        <taxon>Bacillati</taxon>
        <taxon>Bacillota</taxon>
        <taxon>Clostridia</taxon>
        <taxon>Eubacteriales</taxon>
        <taxon>Clostridiaceae</taxon>
        <taxon>Oceanirhabdus</taxon>
    </lineage>
</organism>
<dbReference type="Pfam" id="PF02811">
    <property type="entry name" value="PHP"/>
    <property type="match status" value="1"/>
</dbReference>
<dbReference type="Gene3D" id="3.20.20.140">
    <property type="entry name" value="Metal-dependent hydrolases"/>
    <property type="match status" value="1"/>
</dbReference>
<dbReference type="InterPro" id="IPR052018">
    <property type="entry name" value="PHP_domain"/>
</dbReference>